<protein>
    <submittedName>
        <fullName evidence="2">Uncharacterized protein</fullName>
    </submittedName>
</protein>
<name>A0AAE0ZBQ4_9GAST</name>
<organism evidence="2 3">
    <name type="scientific">Elysia crispata</name>
    <name type="common">lettuce slug</name>
    <dbReference type="NCBI Taxonomy" id="231223"/>
    <lineage>
        <taxon>Eukaryota</taxon>
        <taxon>Metazoa</taxon>
        <taxon>Spiralia</taxon>
        <taxon>Lophotrochozoa</taxon>
        <taxon>Mollusca</taxon>
        <taxon>Gastropoda</taxon>
        <taxon>Heterobranchia</taxon>
        <taxon>Euthyneura</taxon>
        <taxon>Panpulmonata</taxon>
        <taxon>Sacoglossa</taxon>
        <taxon>Placobranchoidea</taxon>
        <taxon>Plakobranchidae</taxon>
        <taxon>Elysia</taxon>
    </lineage>
</organism>
<sequence>MTSPPSHQRGNISVSHPWKAGFRSFTLQSSETLDSSVARGLDWLYEDARFDPRGDKKLLQDLDGKSAPCKPRCGNRRAAGRGPDHAVFTPPGDVQSQAKQATPRACNPNVLPTTLNDLE</sequence>
<dbReference type="AlphaFoldDB" id="A0AAE0ZBQ4"/>
<comment type="caution">
    <text evidence="2">The sequence shown here is derived from an EMBL/GenBank/DDBJ whole genome shotgun (WGS) entry which is preliminary data.</text>
</comment>
<evidence type="ECO:0000256" key="1">
    <source>
        <dbReference type="SAM" id="MobiDB-lite"/>
    </source>
</evidence>
<evidence type="ECO:0000313" key="2">
    <source>
        <dbReference type="EMBL" id="KAK3766449.1"/>
    </source>
</evidence>
<proteinExistence type="predicted"/>
<gene>
    <name evidence="2" type="ORF">RRG08_058327</name>
</gene>
<keyword evidence="3" id="KW-1185">Reference proteome</keyword>
<dbReference type="EMBL" id="JAWDGP010004230">
    <property type="protein sequence ID" value="KAK3766449.1"/>
    <property type="molecule type" value="Genomic_DNA"/>
</dbReference>
<reference evidence="2" key="1">
    <citation type="journal article" date="2023" name="G3 (Bethesda)">
        <title>A reference genome for the long-term kleptoplast-retaining sea slug Elysia crispata morphotype clarki.</title>
        <authorList>
            <person name="Eastman K.E."/>
            <person name="Pendleton A.L."/>
            <person name="Shaikh M.A."/>
            <person name="Suttiyut T."/>
            <person name="Ogas R."/>
            <person name="Tomko P."/>
            <person name="Gavelis G."/>
            <person name="Widhalm J.R."/>
            <person name="Wisecaver J.H."/>
        </authorList>
    </citation>
    <scope>NUCLEOTIDE SEQUENCE</scope>
    <source>
        <strain evidence="2">ECLA1</strain>
    </source>
</reference>
<feature type="region of interest" description="Disordered" evidence="1">
    <location>
        <begin position="59"/>
        <end position="119"/>
    </location>
</feature>
<accession>A0AAE0ZBQ4</accession>
<feature type="compositionally biased region" description="Polar residues" evidence="1">
    <location>
        <begin position="110"/>
        <end position="119"/>
    </location>
</feature>
<evidence type="ECO:0000313" key="3">
    <source>
        <dbReference type="Proteomes" id="UP001283361"/>
    </source>
</evidence>
<dbReference type="Proteomes" id="UP001283361">
    <property type="component" value="Unassembled WGS sequence"/>
</dbReference>